<comment type="catalytic activity">
    <reaction evidence="7">
        <text>heme b + 3 reduced [NADPH--hemoprotein reductase] + 3 O2 = biliverdin IXalpha + CO + Fe(2+) + 3 oxidized [NADPH--hemoprotein reductase] + 3 H2O + H(+)</text>
        <dbReference type="Rhea" id="RHEA:21764"/>
        <dbReference type="Rhea" id="RHEA-COMP:11964"/>
        <dbReference type="Rhea" id="RHEA-COMP:11965"/>
        <dbReference type="ChEBI" id="CHEBI:15377"/>
        <dbReference type="ChEBI" id="CHEBI:15378"/>
        <dbReference type="ChEBI" id="CHEBI:15379"/>
        <dbReference type="ChEBI" id="CHEBI:17245"/>
        <dbReference type="ChEBI" id="CHEBI:29033"/>
        <dbReference type="ChEBI" id="CHEBI:57618"/>
        <dbReference type="ChEBI" id="CHEBI:57991"/>
        <dbReference type="ChEBI" id="CHEBI:58210"/>
        <dbReference type="ChEBI" id="CHEBI:60344"/>
        <dbReference type="EC" id="1.14.14.18"/>
    </reaction>
</comment>
<evidence type="ECO:0000256" key="6">
    <source>
        <dbReference type="ARBA" id="ARBA00023004"/>
    </source>
</evidence>
<organism evidence="8 9">
    <name type="scientific">Arcanobacterium canis</name>
    <dbReference type="NCBI Taxonomy" id="999183"/>
    <lineage>
        <taxon>Bacteria</taxon>
        <taxon>Bacillati</taxon>
        <taxon>Actinomycetota</taxon>
        <taxon>Actinomycetes</taxon>
        <taxon>Actinomycetales</taxon>
        <taxon>Actinomycetaceae</taxon>
        <taxon>Arcanobacterium</taxon>
    </lineage>
</organism>
<protein>
    <recommendedName>
        <fullName evidence="2">heme oxygenase (biliverdin-producing)</fullName>
        <ecNumber evidence="2">1.14.14.18</ecNumber>
    </recommendedName>
</protein>
<evidence type="ECO:0000256" key="4">
    <source>
        <dbReference type="ARBA" id="ARBA00022723"/>
    </source>
</evidence>
<dbReference type="RefSeq" id="WP_278013098.1">
    <property type="nucleotide sequence ID" value="NZ_CP121208.1"/>
</dbReference>
<dbReference type="EC" id="1.14.14.18" evidence="2"/>
<dbReference type="SUPFAM" id="SSF48613">
    <property type="entry name" value="Heme oxygenase-like"/>
    <property type="match status" value="1"/>
</dbReference>
<proteinExistence type="inferred from homology"/>
<evidence type="ECO:0000313" key="8">
    <source>
        <dbReference type="EMBL" id="WFM83703.1"/>
    </source>
</evidence>
<dbReference type="Pfam" id="PF01126">
    <property type="entry name" value="Heme_oxygenase"/>
    <property type="match status" value="1"/>
</dbReference>
<dbReference type="PANTHER" id="PTHR10720">
    <property type="entry name" value="HEME OXYGENASE"/>
    <property type="match status" value="1"/>
</dbReference>
<evidence type="ECO:0000256" key="2">
    <source>
        <dbReference type="ARBA" id="ARBA00012360"/>
    </source>
</evidence>
<evidence type="ECO:0000256" key="5">
    <source>
        <dbReference type="ARBA" id="ARBA00023002"/>
    </source>
</evidence>
<name>A0ABY8FZ31_9ACTO</name>
<accession>A0ABY8FZ31</accession>
<dbReference type="PIRSF" id="PIRSF000343">
    <property type="entry name" value="Haem_Oase"/>
    <property type="match status" value="1"/>
</dbReference>
<evidence type="ECO:0000256" key="3">
    <source>
        <dbReference type="ARBA" id="ARBA00022617"/>
    </source>
</evidence>
<dbReference type="Proteomes" id="UP001215216">
    <property type="component" value="Chromosome"/>
</dbReference>
<evidence type="ECO:0000313" key="9">
    <source>
        <dbReference type="Proteomes" id="UP001215216"/>
    </source>
</evidence>
<sequence>MIENLSLATEMRAATAVAHSDAEQTTFMEDLVHGTAPVSAWGELSLQMFHVYRALETVAAKYSDHALVAPIVDERLDRLAAIERDLQALGLRDRIADPMLASTRAYVEAIENASPEALVAHHYVRYLGDLSGGQIIATMLRRHYGLSDDVMNFYSFPGIEKPKVFKDEYRATLDALPADEKSRAEIIDHAVQAFRYNQAIFAELENLLA</sequence>
<comment type="similarity">
    <text evidence="1">Belongs to the heme oxygenase family.</text>
</comment>
<dbReference type="InterPro" id="IPR016053">
    <property type="entry name" value="Haem_Oase-like"/>
</dbReference>
<dbReference type="PROSITE" id="PS00593">
    <property type="entry name" value="HEME_OXYGENASE"/>
    <property type="match status" value="1"/>
</dbReference>
<keyword evidence="4" id="KW-0479">Metal-binding</keyword>
<dbReference type="EMBL" id="CP121208">
    <property type="protein sequence ID" value="WFM83703.1"/>
    <property type="molecule type" value="Genomic_DNA"/>
</dbReference>
<dbReference type="InterPro" id="IPR016084">
    <property type="entry name" value="Haem_Oase-like_multi-hlx"/>
</dbReference>
<keyword evidence="5" id="KW-0560">Oxidoreductase</keyword>
<evidence type="ECO:0000256" key="1">
    <source>
        <dbReference type="ARBA" id="ARBA00006134"/>
    </source>
</evidence>
<dbReference type="PANTHER" id="PTHR10720:SF0">
    <property type="entry name" value="HEME OXYGENASE"/>
    <property type="match status" value="1"/>
</dbReference>
<dbReference type="InterPro" id="IPR002051">
    <property type="entry name" value="Haem_Oase"/>
</dbReference>
<keyword evidence="6" id="KW-0408">Iron</keyword>
<reference evidence="8 9" key="1">
    <citation type="submission" date="2023-03" db="EMBL/GenBank/DDBJ databases">
        <title>Complete genome of Arcanobacterium canis strain DSM 25104 isolated in 2010 from a canine otitis externa in Germany.</title>
        <authorList>
            <person name="Borowiak M."/>
            <person name="Kreitlow A."/>
            <person name="Malorny B."/>
            <person name="Laemmler C."/>
            <person name="Prenger-Berninghoff E."/>
            <person name="Ploetz M."/>
            <person name="Abdulmawjood A."/>
        </authorList>
    </citation>
    <scope>NUCLEOTIDE SEQUENCE [LARGE SCALE GENOMIC DNA]</scope>
    <source>
        <strain evidence="8 9">DSM 25104</strain>
    </source>
</reference>
<keyword evidence="9" id="KW-1185">Reference proteome</keyword>
<evidence type="ECO:0000256" key="7">
    <source>
        <dbReference type="ARBA" id="ARBA00048328"/>
    </source>
</evidence>
<keyword evidence="3" id="KW-0349">Heme</keyword>
<dbReference type="InterPro" id="IPR018207">
    <property type="entry name" value="Haem_oxygenase_CS"/>
</dbReference>
<gene>
    <name evidence="8" type="ORF">P7079_01605</name>
</gene>
<dbReference type="PRINTS" id="PR00088">
    <property type="entry name" value="HAEMOXYGNASE"/>
</dbReference>
<dbReference type="Gene3D" id="1.20.910.10">
    <property type="entry name" value="Heme oxygenase-like"/>
    <property type="match status" value="1"/>
</dbReference>
<dbReference type="CDD" id="cd19165">
    <property type="entry name" value="HemeO"/>
    <property type="match status" value="1"/>
</dbReference>